<dbReference type="InterPro" id="IPR003141">
    <property type="entry name" value="Pol/His_phosphatase_N"/>
</dbReference>
<protein>
    <recommendedName>
        <fullName evidence="3">DNA polymerase III subunit alpha</fullName>
        <ecNumber evidence="2">2.7.7.7</ecNumber>
    </recommendedName>
</protein>
<feature type="domain" description="Polymerase/histidinol phosphatase N-terminal" evidence="9">
    <location>
        <begin position="7"/>
        <end position="74"/>
    </location>
</feature>
<dbReference type="InterPro" id="IPR004365">
    <property type="entry name" value="NA-bd_OB_tRNA"/>
</dbReference>
<evidence type="ECO:0000313" key="11">
    <source>
        <dbReference type="Proteomes" id="UP000070449"/>
    </source>
</evidence>
<organism evidence="10 11">
    <name type="scientific">candidate division WS6 bacterium OLB21</name>
    <dbReference type="NCBI Taxonomy" id="1617427"/>
    <lineage>
        <taxon>Bacteria</taxon>
        <taxon>Candidatus Dojkabacteria</taxon>
    </lineage>
</organism>
<comment type="caution">
    <text evidence="10">The sequence shown here is derived from an EMBL/GenBank/DDBJ whole genome shotgun (WGS) entry which is preliminary data.</text>
</comment>
<evidence type="ECO:0000256" key="4">
    <source>
        <dbReference type="ARBA" id="ARBA00022679"/>
    </source>
</evidence>
<dbReference type="Pfam" id="PF17657">
    <property type="entry name" value="DNA_pol3_finger"/>
    <property type="match status" value="1"/>
</dbReference>
<name>A0A136KL59_9BACT</name>
<evidence type="ECO:0000256" key="6">
    <source>
        <dbReference type="ARBA" id="ARBA00022705"/>
    </source>
</evidence>
<dbReference type="Pfam" id="PF14579">
    <property type="entry name" value="HHH_6"/>
    <property type="match status" value="1"/>
</dbReference>
<evidence type="ECO:0000256" key="7">
    <source>
        <dbReference type="ARBA" id="ARBA00022932"/>
    </source>
</evidence>
<dbReference type="PANTHER" id="PTHR32294">
    <property type="entry name" value="DNA POLYMERASE III SUBUNIT ALPHA"/>
    <property type="match status" value="1"/>
</dbReference>
<keyword evidence="7" id="KW-0239">DNA-directed DNA polymerase</keyword>
<dbReference type="SUPFAM" id="SSF89550">
    <property type="entry name" value="PHP domain-like"/>
    <property type="match status" value="1"/>
</dbReference>
<comment type="catalytic activity">
    <reaction evidence="8">
        <text>DNA(n) + a 2'-deoxyribonucleoside 5'-triphosphate = DNA(n+1) + diphosphate</text>
        <dbReference type="Rhea" id="RHEA:22508"/>
        <dbReference type="Rhea" id="RHEA-COMP:17339"/>
        <dbReference type="Rhea" id="RHEA-COMP:17340"/>
        <dbReference type="ChEBI" id="CHEBI:33019"/>
        <dbReference type="ChEBI" id="CHEBI:61560"/>
        <dbReference type="ChEBI" id="CHEBI:173112"/>
        <dbReference type="EC" id="2.7.7.7"/>
    </reaction>
</comment>
<dbReference type="EMBL" id="JYPD01000008">
    <property type="protein sequence ID" value="KXK10152.1"/>
    <property type="molecule type" value="Genomic_DNA"/>
</dbReference>
<comment type="subcellular location">
    <subcellularLocation>
        <location evidence="1">Cytoplasm</location>
    </subcellularLocation>
</comment>
<dbReference type="GO" id="GO:0008408">
    <property type="term" value="F:3'-5' exonuclease activity"/>
    <property type="evidence" value="ECO:0007669"/>
    <property type="project" value="InterPro"/>
</dbReference>
<dbReference type="Proteomes" id="UP000070449">
    <property type="component" value="Unassembled WGS sequence"/>
</dbReference>
<dbReference type="PATRIC" id="fig|1617427.3.peg.70"/>
<dbReference type="InterPro" id="IPR029460">
    <property type="entry name" value="DNAPol_HHH"/>
</dbReference>
<dbReference type="Gene3D" id="1.10.10.1600">
    <property type="entry name" value="Bacterial DNA polymerase III alpha subunit, thumb domain"/>
    <property type="match status" value="1"/>
</dbReference>
<dbReference type="NCBIfam" id="NF004226">
    <property type="entry name" value="PRK05673.1"/>
    <property type="match status" value="1"/>
</dbReference>
<dbReference type="GO" id="GO:0006260">
    <property type="term" value="P:DNA replication"/>
    <property type="evidence" value="ECO:0007669"/>
    <property type="project" value="UniProtKB-KW"/>
</dbReference>
<dbReference type="Pfam" id="PF01336">
    <property type="entry name" value="tRNA_anti-codon"/>
    <property type="match status" value="1"/>
</dbReference>
<gene>
    <name evidence="10" type="primary">dnaE</name>
    <name evidence="10" type="ORF">UZ20_WS6002000066</name>
</gene>
<evidence type="ECO:0000256" key="3">
    <source>
        <dbReference type="ARBA" id="ARBA00019114"/>
    </source>
</evidence>
<keyword evidence="6" id="KW-0235">DNA replication</keyword>
<dbReference type="InterPro" id="IPR016195">
    <property type="entry name" value="Pol/histidinol_Pase-like"/>
</dbReference>
<dbReference type="GO" id="GO:0003887">
    <property type="term" value="F:DNA-directed DNA polymerase activity"/>
    <property type="evidence" value="ECO:0007669"/>
    <property type="project" value="UniProtKB-KW"/>
</dbReference>
<evidence type="ECO:0000313" key="10">
    <source>
        <dbReference type="EMBL" id="KXK10152.1"/>
    </source>
</evidence>
<dbReference type="InterPro" id="IPR011708">
    <property type="entry name" value="DNA_pol3_alpha_NTPase_dom"/>
</dbReference>
<evidence type="ECO:0000256" key="8">
    <source>
        <dbReference type="ARBA" id="ARBA00049244"/>
    </source>
</evidence>
<dbReference type="NCBIfam" id="TIGR00594">
    <property type="entry name" value="polc"/>
    <property type="match status" value="1"/>
</dbReference>
<dbReference type="GO" id="GO:0005737">
    <property type="term" value="C:cytoplasm"/>
    <property type="evidence" value="ECO:0007669"/>
    <property type="project" value="UniProtKB-SubCell"/>
</dbReference>
<sequence>MSDGSFVHLHLHTEYSLLDGVAKIKPLLEKIKSLGMNSCAITDHGVMYGAYEFWSYAKEIGVKPILGCEIYVAERTRFDKTTGVDNKRYHLTLFAKNFEGYRNLLKIVSLAHTEGFYYKPRADRELLEKYGKGVIALSGCLASNFNRYLADGKRDKAIEWIQFLKKKHRACIYRSPKNGIKESHDLIPEQISVAKELDIPVVATCDTHYLEREDHKIQEIAWCISDGRKLNDPERRRYGSTEFYIKSPKEMYELFSDYPEAVENTQKIADMVEEYGIEFTRVQPRFDSKLNESETRERLKKHAYFGAEKRYQTISPELKERIDYELQVIHEKGYDDYFLVVEDYINWAREQGILVGPGRGSGAGSVVAYCLGITNLDPLKWDLIFERFLNPERMSPPDFDIDFQDDRRDELFEYMSKKYGRDNTSFIGTFGRLKTKAAIRDVARVMGIDLSIADKLSKMVIVKFGRVHSIKMMRTEVTEFDQIIRSDSSLEELAGYVTKLENLARHVSTHACGYLVTPTPITDYVPVQLETKGGQNIISQIEGHNLEPLGLMKFDFLGLSNLTVIAKTIKQIKYTSKKILNIDKIPLDDEKTFKLFQDGNTTGVFQFESDGMKKYLRDLKPTEIEDLIFLNAAYRPGPMKYIPNYIDRKQGREQVTYPDDSLQEVLKTTYGFAIYQEQVMNIAVVFAGYSQGEADMLRRAMGKKKPEVMAKEKEKFLAGAAKNGHSKKVAEEVFAYLEPFADYGFNRSHSACYSLIAYQTAYLKANYPLEFLAGLMETDINSSDKLIRDLKEASHMGITVLAPDINKSFYSFSIEGQNIRFGLGGIKGGGEKCMKRIVEERIEQGEYKDIIDLVSRVGSKTLGRKDLECLIKVGALDQFGNRKQLLEYIPYVIETVGRNEKNSVGGQGSLFGETVEKHEDYQIALPNISPETDREKLTWERELLGAFISAHPLERYSQFYATGDVIRLSNAKSYEEGRTIRMLCIINTIKVIYTKKDNKPMAFLELEDIDGKTEAVVFNGIFEQVRLRIKEGESIIAVGKVSLRNGDFSIIIDDLIDLEDFNPSHEMTISIIEESDKNKLVQLKEVIKNNPGNFRLKIIYGTRFDRKELVRSIEPKPEVLKIIEKYKLNA</sequence>
<dbReference type="Gene3D" id="1.10.150.870">
    <property type="match status" value="1"/>
</dbReference>
<keyword evidence="4 10" id="KW-0808">Transferase</keyword>
<dbReference type="SMART" id="SM00481">
    <property type="entry name" value="POLIIIAc"/>
    <property type="match status" value="1"/>
</dbReference>
<reference evidence="10 11" key="1">
    <citation type="submission" date="2015-02" db="EMBL/GenBank/DDBJ databases">
        <title>Improved understanding of the partial-nitritation anammox process through 23 genomes representing the majority of the microbial community.</title>
        <authorList>
            <person name="Speth D.R."/>
            <person name="In T Zandt M."/>
            <person name="Guerrero Cruz S."/>
            <person name="Jetten M.S."/>
            <person name="Dutilh B.E."/>
        </authorList>
    </citation>
    <scope>NUCLEOTIDE SEQUENCE [LARGE SCALE GENOMIC DNA]</scope>
    <source>
        <strain evidence="10">OLB21</strain>
    </source>
</reference>
<accession>A0A136KL59</accession>
<evidence type="ECO:0000256" key="2">
    <source>
        <dbReference type="ARBA" id="ARBA00012417"/>
    </source>
</evidence>
<dbReference type="InterPro" id="IPR004013">
    <property type="entry name" value="PHP_dom"/>
</dbReference>
<dbReference type="InterPro" id="IPR040982">
    <property type="entry name" value="DNA_pol3_finger"/>
</dbReference>
<dbReference type="EC" id="2.7.7.7" evidence="2"/>
<dbReference type="STRING" id="1617427.UZ20_WS6002000066"/>
<evidence type="ECO:0000256" key="1">
    <source>
        <dbReference type="ARBA" id="ARBA00004496"/>
    </source>
</evidence>
<dbReference type="Pfam" id="PF07733">
    <property type="entry name" value="DNA_pol3_alpha"/>
    <property type="match status" value="1"/>
</dbReference>
<evidence type="ECO:0000259" key="9">
    <source>
        <dbReference type="SMART" id="SM00481"/>
    </source>
</evidence>
<dbReference type="GO" id="GO:0003676">
    <property type="term" value="F:nucleic acid binding"/>
    <property type="evidence" value="ECO:0007669"/>
    <property type="project" value="InterPro"/>
</dbReference>
<evidence type="ECO:0000256" key="5">
    <source>
        <dbReference type="ARBA" id="ARBA00022695"/>
    </source>
</evidence>
<dbReference type="Pfam" id="PF02811">
    <property type="entry name" value="PHP"/>
    <property type="match status" value="1"/>
</dbReference>
<dbReference type="AlphaFoldDB" id="A0A136KL59"/>
<keyword evidence="5 10" id="KW-0548">Nucleotidyltransferase</keyword>
<proteinExistence type="predicted"/>
<dbReference type="PANTHER" id="PTHR32294:SF0">
    <property type="entry name" value="DNA POLYMERASE III SUBUNIT ALPHA"/>
    <property type="match status" value="1"/>
</dbReference>
<dbReference type="InterPro" id="IPR041931">
    <property type="entry name" value="DNA_pol3_alpha_thumb_dom"/>
</dbReference>
<dbReference type="CDD" id="cd04485">
    <property type="entry name" value="DnaE_OBF"/>
    <property type="match status" value="1"/>
</dbReference>
<dbReference type="Gene3D" id="3.20.20.140">
    <property type="entry name" value="Metal-dependent hydrolases"/>
    <property type="match status" value="1"/>
</dbReference>
<dbReference type="InterPro" id="IPR004805">
    <property type="entry name" value="DnaE2/DnaE/PolC"/>
</dbReference>
<dbReference type="CDD" id="cd12113">
    <property type="entry name" value="PHP_PolIIIA_DnaE3"/>
    <property type="match status" value="1"/>
</dbReference>